<dbReference type="SUPFAM" id="SSF57959">
    <property type="entry name" value="Leucine zipper domain"/>
    <property type="match status" value="1"/>
</dbReference>
<dbReference type="CDD" id="cd14688">
    <property type="entry name" value="bZIP_YAP"/>
    <property type="match status" value="1"/>
</dbReference>
<dbReference type="GO" id="GO:0003700">
    <property type="term" value="F:DNA-binding transcription factor activity"/>
    <property type="evidence" value="ECO:0007669"/>
    <property type="project" value="InterPro"/>
</dbReference>
<proteinExistence type="predicted"/>
<dbReference type="Gene3D" id="1.20.5.170">
    <property type="match status" value="1"/>
</dbReference>
<feature type="compositionally biased region" description="Polar residues" evidence="1">
    <location>
        <begin position="207"/>
        <end position="222"/>
    </location>
</feature>
<name>A0A7C8MZ71_9PEZI</name>
<sequence length="310" mass="33819">MEQALTPGRDVRQYIRPPSNGPSSSLTALLSASRYIPSDPLEPDSHSRSNMRSQGSQPQLLGGLLLLQDSTGEEYQGAPTPTVTPPQAPSLSELQYQKDPTPRKGKVRTPGKRPGRPPKNIDVNMDEDSKDRRRRQVRLAQRAYRLRGTAHVESLEDRITELESTVRNMSEAVISFGDCVAQSGLLSSHESLAKELRQLLQTCVTSTTNAGSTDDQETFNSPQHEEAVPPTPPPSLSNLTPAINNIVHLPLPGEPTPLERYGLFYPQCSSSPSAFNFSHKGFVGIATFAEQHWSAEQSALAEVRGSVGAM</sequence>
<evidence type="ECO:0008006" key="4">
    <source>
        <dbReference type="Google" id="ProtNLM"/>
    </source>
</evidence>
<reference evidence="2 3" key="1">
    <citation type="submission" date="2019-12" db="EMBL/GenBank/DDBJ databases">
        <title>Draft genome sequence of the ascomycete Xylaria multiplex DSM 110363.</title>
        <authorList>
            <person name="Buettner E."/>
            <person name="Kellner H."/>
        </authorList>
    </citation>
    <scope>NUCLEOTIDE SEQUENCE [LARGE SCALE GENOMIC DNA]</scope>
    <source>
        <strain evidence="2 3">DSM 110363</strain>
    </source>
</reference>
<dbReference type="PANTHER" id="PTHR40618">
    <property type="entry name" value="B-ZIP TRANSCRIPTION FACTOR (EUROFUNG)-RELATED"/>
    <property type="match status" value="1"/>
</dbReference>
<keyword evidence="3" id="KW-1185">Reference proteome</keyword>
<dbReference type="InParanoid" id="A0A7C8MZ71"/>
<feature type="region of interest" description="Disordered" evidence="1">
    <location>
        <begin position="207"/>
        <end position="233"/>
    </location>
</feature>
<accession>A0A7C8MZ71</accession>
<dbReference type="EMBL" id="WUBL01000011">
    <property type="protein sequence ID" value="KAF2971795.1"/>
    <property type="molecule type" value="Genomic_DNA"/>
</dbReference>
<feature type="compositionally biased region" description="Low complexity" evidence="1">
    <location>
        <begin position="53"/>
        <end position="70"/>
    </location>
</feature>
<evidence type="ECO:0000256" key="1">
    <source>
        <dbReference type="SAM" id="MobiDB-lite"/>
    </source>
</evidence>
<feature type="compositionally biased region" description="Basic residues" evidence="1">
    <location>
        <begin position="103"/>
        <end position="116"/>
    </location>
</feature>
<feature type="region of interest" description="Disordered" evidence="1">
    <location>
        <begin position="1"/>
        <end position="134"/>
    </location>
</feature>
<evidence type="ECO:0000313" key="3">
    <source>
        <dbReference type="Proteomes" id="UP000481858"/>
    </source>
</evidence>
<organism evidence="2 3">
    <name type="scientific">Xylaria multiplex</name>
    <dbReference type="NCBI Taxonomy" id="323545"/>
    <lineage>
        <taxon>Eukaryota</taxon>
        <taxon>Fungi</taxon>
        <taxon>Dikarya</taxon>
        <taxon>Ascomycota</taxon>
        <taxon>Pezizomycotina</taxon>
        <taxon>Sordariomycetes</taxon>
        <taxon>Xylariomycetidae</taxon>
        <taxon>Xylariales</taxon>
        <taxon>Xylariaceae</taxon>
        <taxon>Xylaria</taxon>
    </lineage>
</organism>
<dbReference type="InterPro" id="IPR046347">
    <property type="entry name" value="bZIP_sf"/>
</dbReference>
<protein>
    <recommendedName>
        <fullName evidence="4">BZIP domain-containing protein</fullName>
    </recommendedName>
</protein>
<feature type="compositionally biased region" description="Low complexity" evidence="1">
    <location>
        <begin position="23"/>
        <end position="33"/>
    </location>
</feature>
<gene>
    <name evidence="2" type="ORF">GQX73_g1781</name>
</gene>
<dbReference type="OrthoDB" id="3555317at2759"/>
<dbReference type="PANTHER" id="PTHR40618:SF1">
    <property type="entry name" value="B-ZIP TRANSCRIPTION FACTOR (EUROFUNG)"/>
    <property type="match status" value="1"/>
</dbReference>
<dbReference type="AlphaFoldDB" id="A0A7C8MZ71"/>
<comment type="caution">
    <text evidence="2">The sequence shown here is derived from an EMBL/GenBank/DDBJ whole genome shotgun (WGS) entry which is preliminary data.</text>
</comment>
<evidence type="ECO:0000313" key="2">
    <source>
        <dbReference type="EMBL" id="KAF2971795.1"/>
    </source>
</evidence>
<dbReference type="Proteomes" id="UP000481858">
    <property type="component" value="Unassembled WGS sequence"/>
</dbReference>